<dbReference type="InterPro" id="IPR039722">
    <property type="entry name" value="Upf3"/>
</dbReference>
<dbReference type="GO" id="GO:0005730">
    <property type="term" value="C:nucleolus"/>
    <property type="evidence" value="ECO:0007669"/>
    <property type="project" value="TreeGrafter"/>
</dbReference>
<dbReference type="PANTHER" id="PTHR13112">
    <property type="entry name" value="UPF3 REGULATOR OF NONSENSE TRANSCRIPTS-LIKE PROTEIN"/>
    <property type="match status" value="1"/>
</dbReference>
<evidence type="ECO:0000256" key="3">
    <source>
        <dbReference type="ARBA" id="ARBA00023161"/>
    </source>
</evidence>
<proteinExistence type="inferred from homology"/>
<dbReference type="InterPro" id="IPR005120">
    <property type="entry name" value="UPF3_dom"/>
</dbReference>
<feature type="compositionally biased region" description="Low complexity" evidence="5">
    <location>
        <begin position="394"/>
        <end position="406"/>
    </location>
</feature>
<protein>
    <recommendedName>
        <fullName evidence="6">UPF3 domain-containing protein</fullName>
    </recommendedName>
</protein>
<keyword evidence="3" id="KW-0866">Nonsense-mediated mRNA decay</keyword>
<feature type="compositionally biased region" description="Polar residues" evidence="5">
    <location>
        <begin position="408"/>
        <end position="418"/>
    </location>
</feature>
<evidence type="ECO:0000256" key="5">
    <source>
        <dbReference type="SAM" id="MobiDB-lite"/>
    </source>
</evidence>
<dbReference type="Pfam" id="PF03467">
    <property type="entry name" value="Smg4_UPF3"/>
    <property type="match status" value="1"/>
</dbReference>
<name>A0A2N5U8D5_9BASI</name>
<evidence type="ECO:0000256" key="2">
    <source>
        <dbReference type="ARBA" id="ARBA00005991"/>
    </source>
</evidence>
<sequence length="476" mass="50026">MPEVERTKLVVRHLPPSLPEEVFWKTLSRWLDPIPLEDGSLAPPRCRATFKSYLPGKTSRNKTKVEIPSRAYIQFATTEQVVEFHQGYASQAFRDAHGNITFPKVEFAPYQKVAGPPRKVDSRIGTIDTDNEYQAFLERLNAPAPTSPINPDTAPEKVEKPQITPLIEHLRNARKAAQEAATTAKQQRQAATSGKSASGRSFTGTPQVMKRPAANPASNSPADVPARKSGDPSHHDPPANSAQSSSKAGKQTSKPSSTGPSSASQTTSAPPNNPPKSRSNKPPKSKKAERAAGDQSSHPPATASQGKSSAGNHPPKTILQPPKTSDSNAEPPKSTPTPPPTHSPSKGGNSSRKKHPSALPEQSSSKNETAKAPSSAREGAAGPKKSSRGGKGGKAASNAAANPASKQAEPSSSSPQKAKNQDVGKAEPNSGETAAARRRLGNALAGITSKPDRPPRKKQNSKPAPPATSSNPPAAD</sequence>
<dbReference type="PANTHER" id="PTHR13112:SF0">
    <property type="entry name" value="FI21285P1"/>
    <property type="match status" value="1"/>
</dbReference>
<feature type="compositionally biased region" description="Pro residues" evidence="5">
    <location>
        <begin position="333"/>
        <end position="342"/>
    </location>
</feature>
<feature type="domain" description="UPF3" evidence="6">
    <location>
        <begin position="5"/>
        <end position="174"/>
    </location>
</feature>
<feature type="compositionally biased region" description="Polar residues" evidence="5">
    <location>
        <begin position="193"/>
        <end position="206"/>
    </location>
</feature>
<dbReference type="GO" id="GO:0005737">
    <property type="term" value="C:cytoplasm"/>
    <property type="evidence" value="ECO:0007669"/>
    <property type="project" value="TreeGrafter"/>
</dbReference>
<dbReference type="GO" id="GO:0045727">
    <property type="term" value="P:positive regulation of translation"/>
    <property type="evidence" value="ECO:0007669"/>
    <property type="project" value="TreeGrafter"/>
</dbReference>
<feature type="compositionally biased region" description="Basic and acidic residues" evidence="5">
    <location>
        <begin position="225"/>
        <end position="237"/>
    </location>
</feature>
<gene>
    <name evidence="8" type="ORF">PCANC_16365</name>
    <name evidence="7" type="ORF">PCASD_25171</name>
</gene>
<dbReference type="CDD" id="cd12455">
    <property type="entry name" value="RRM_like_Smg4_UPF3"/>
    <property type="match status" value="1"/>
</dbReference>
<evidence type="ECO:0000256" key="1">
    <source>
        <dbReference type="ARBA" id="ARBA00004123"/>
    </source>
</evidence>
<dbReference type="SUPFAM" id="SSF54928">
    <property type="entry name" value="RNA-binding domain, RBD"/>
    <property type="match status" value="1"/>
</dbReference>
<comment type="subcellular location">
    <subcellularLocation>
        <location evidence="1">Nucleus</location>
    </subcellularLocation>
</comment>
<feature type="compositionally biased region" description="Low complexity" evidence="5">
    <location>
        <begin position="212"/>
        <end position="222"/>
    </location>
</feature>
<evidence type="ECO:0000313" key="8">
    <source>
        <dbReference type="EMBL" id="PLW33996.1"/>
    </source>
</evidence>
<reference evidence="9 10" key="1">
    <citation type="submission" date="2017-11" db="EMBL/GenBank/DDBJ databases">
        <title>De novo assembly and phasing of dikaryotic genomes from two isolates of Puccinia coronata f. sp. avenae, the causal agent of oat crown rust.</title>
        <authorList>
            <person name="Miller M.E."/>
            <person name="Zhang Y."/>
            <person name="Omidvar V."/>
            <person name="Sperschneider J."/>
            <person name="Schwessinger B."/>
            <person name="Raley C."/>
            <person name="Palmer J.M."/>
            <person name="Garnica D."/>
            <person name="Upadhyaya N."/>
            <person name="Rathjen J."/>
            <person name="Taylor J.M."/>
            <person name="Park R.F."/>
            <person name="Dodds P.N."/>
            <person name="Hirsch C.D."/>
            <person name="Kianian S.F."/>
            <person name="Figueroa M."/>
        </authorList>
    </citation>
    <scope>NUCLEOTIDE SEQUENCE [LARGE SCALE GENOMIC DNA]</scope>
    <source>
        <strain evidence="8">12NC29</strain>
        <strain evidence="7">12SD80</strain>
    </source>
</reference>
<accession>A0A2N5U8D5</accession>
<keyword evidence="4" id="KW-0539">Nucleus</keyword>
<evidence type="ECO:0000256" key="4">
    <source>
        <dbReference type="ARBA" id="ARBA00023242"/>
    </source>
</evidence>
<evidence type="ECO:0000313" key="7">
    <source>
        <dbReference type="EMBL" id="PLW07071.1"/>
    </source>
</evidence>
<dbReference type="InterPro" id="IPR012677">
    <property type="entry name" value="Nucleotide-bd_a/b_plait_sf"/>
</dbReference>
<dbReference type="InterPro" id="IPR035979">
    <property type="entry name" value="RBD_domain_sf"/>
</dbReference>
<dbReference type="GO" id="GO:0003729">
    <property type="term" value="F:mRNA binding"/>
    <property type="evidence" value="ECO:0007669"/>
    <property type="project" value="TreeGrafter"/>
</dbReference>
<dbReference type="EMBL" id="PGCJ01000287">
    <property type="protein sequence ID" value="PLW33996.1"/>
    <property type="molecule type" value="Genomic_DNA"/>
</dbReference>
<organism evidence="8 9">
    <name type="scientific">Puccinia coronata f. sp. avenae</name>
    <dbReference type="NCBI Taxonomy" id="200324"/>
    <lineage>
        <taxon>Eukaryota</taxon>
        <taxon>Fungi</taxon>
        <taxon>Dikarya</taxon>
        <taxon>Basidiomycota</taxon>
        <taxon>Pucciniomycotina</taxon>
        <taxon>Pucciniomycetes</taxon>
        <taxon>Pucciniales</taxon>
        <taxon>Pucciniaceae</taxon>
        <taxon>Puccinia</taxon>
    </lineage>
</organism>
<dbReference type="EMBL" id="PGCI01001162">
    <property type="protein sequence ID" value="PLW07071.1"/>
    <property type="molecule type" value="Genomic_DNA"/>
</dbReference>
<feature type="compositionally biased region" description="Low complexity" evidence="5">
    <location>
        <begin position="178"/>
        <end position="192"/>
    </location>
</feature>
<dbReference type="Proteomes" id="UP000235388">
    <property type="component" value="Unassembled WGS sequence"/>
</dbReference>
<dbReference type="Gene3D" id="3.30.70.330">
    <property type="match status" value="1"/>
</dbReference>
<feature type="compositionally biased region" description="Low complexity" evidence="5">
    <location>
        <begin position="467"/>
        <end position="476"/>
    </location>
</feature>
<comment type="caution">
    <text evidence="8">The sequence shown here is derived from an EMBL/GenBank/DDBJ whole genome shotgun (WGS) entry which is preliminary data.</text>
</comment>
<dbReference type="OrthoDB" id="18087at2759"/>
<evidence type="ECO:0000313" key="10">
    <source>
        <dbReference type="Proteomes" id="UP000235392"/>
    </source>
</evidence>
<dbReference type="GO" id="GO:0000184">
    <property type="term" value="P:nuclear-transcribed mRNA catabolic process, nonsense-mediated decay"/>
    <property type="evidence" value="ECO:0007669"/>
    <property type="project" value="UniProtKB-KW"/>
</dbReference>
<feature type="compositionally biased region" description="Polar residues" evidence="5">
    <location>
        <begin position="294"/>
        <end position="311"/>
    </location>
</feature>
<feature type="region of interest" description="Disordered" evidence="5">
    <location>
        <begin position="172"/>
        <end position="476"/>
    </location>
</feature>
<keyword evidence="9" id="KW-1185">Reference proteome</keyword>
<feature type="compositionally biased region" description="Polar residues" evidence="5">
    <location>
        <begin position="240"/>
        <end position="249"/>
    </location>
</feature>
<evidence type="ECO:0000259" key="6">
    <source>
        <dbReference type="Pfam" id="PF03467"/>
    </source>
</evidence>
<evidence type="ECO:0000313" key="9">
    <source>
        <dbReference type="Proteomes" id="UP000235388"/>
    </source>
</evidence>
<dbReference type="AlphaFoldDB" id="A0A2N5U8D5"/>
<dbReference type="Proteomes" id="UP000235392">
    <property type="component" value="Unassembled WGS sequence"/>
</dbReference>
<feature type="compositionally biased region" description="Low complexity" evidence="5">
    <location>
        <begin position="250"/>
        <end position="277"/>
    </location>
</feature>
<dbReference type="STRING" id="200324.A0A2N5U8D5"/>
<comment type="similarity">
    <text evidence="2">Belongs to the RENT3 family.</text>
</comment>